<comment type="caution">
    <text evidence="5">The sequence shown here is derived from an EMBL/GenBank/DDBJ whole genome shotgun (WGS) entry which is preliminary data.</text>
</comment>
<dbReference type="PANTHER" id="PTHR22980">
    <property type="entry name" value="CORTISTATIN"/>
    <property type="match status" value="1"/>
</dbReference>
<dbReference type="PANTHER" id="PTHR22980:SF0">
    <property type="entry name" value="CENTROMERE PROTEIN S"/>
    <property type="match status" value="1"/>
</dbReference>
<dbReference type="SUPFAM" id="SSF47113">
    <property type="entry name" value="Histone-fold"/>
    <property type="match status" value="1"/>
</dbReference>
<comment type="similarity">
    <text evidence="1">Belongs to the TAF9 family. CENP-S/MHF1 subfamily.</text>
</comment>
<dbReference type="Pfam" id="PF15630">
    <property type="entry name" value="CENP-S"/>
    <property type="match status" value="1"/>
</dbReference>
<accession>A0A9W4TV56</accession>
<evidence type="ECO:0000256" key="1">
    <source>
        <dbReference type="ARBA" id="ARBA00006612"/>
    </source>
</evidence>
<dbReference type="Proteomes" id="UP001152885">
    <property type="component" value="Unassembled WGS sequence"/>
</dbReference>
<keyword evidence="4" id="KW-0234">DNA repair</keyword>
<name>A0A9W4TV56_9ASCO</name>
<gene>
    <name evidence="5" type="ORF">CANVERA_P1699</name>
</gene>
<dbReference type="GO" id="GO:0071821">
    <property type="term" value="C:FANCM-MHF complex"/>
    <property type="evidence" value="ECO:0007669"/>
    <property type="project" value="InterPro"/>
</dbReference>
<dbReference type="GO" id="GO:0031297">
    <property type="term" value="P:replication fork processing"/>
    <property type="evidence" value="ECO:0007669"/>
    <property type="project" value="TreeGrafter"/>
</dbReference>
<sequence>MAAKQSKEEISLQLKSAVYLSVAKIVEDQVKQLNLSDNSNVTATPTFIAQLVELVFNQIINLGEDLESFANHANRDIVDLTDLYMVTRKNPSLKKYLKDLNVKK</sequence>
<dbReference type="CDD" id="cd22919">
    <property type="entry name" value="HFD_CENP-S"/>
    <property type="match status" value="1"/>
</dbReference>
<dbReference type="GO" id="GO:0000712">
    <property type="term" value="P:resolution of meiotic recombination intermediates"/>
    <property type="evidence" value="ECO:0007669"/>
    <property type="project" value="TreeGrafter"/>
</dbReference>
<reference evidence="5" key="1">
    <citation type="submission" date="2022-12" db="EMBL/GenBank/DDBJ databases">
        <authorList>
            <person name="Brejova B."/>
        </authorList>
    </citation>
    <scope>NUCLEOTIDE SEQUENCE</scope>
</reference>
<keyword evidence="3" id="KW-0238">DNA-binding</keyword>
<proteinExistence type="inferred from homology"/>
<dbReference type="Gene3D" id="1.10.20.10">
    <property type="entry name" value="Histone, subunit A"/>
    <property type="match status" value="1"/>
</dbReference>
<dbReference type="GO" id="GO:0003677">
    <property type="term" value="F:DNA binding"/>
    <property type="evidence" value="ECO:0007669"/>
    <property type="project" value="UniProtKB-KW"/>
</dbReference>
<dbReference type="OrthoDB" id="1872155at2759"/>
<keyword evidence="2" id="KW-0227">DNA damage</keyword>
<evidence type="ECO:0008006" key="7">
    <source>
        <dbReference type="Google" id="ProtNLM"/>
    </source>
</evidence>
<dbReference type="GO" id="GO:0006281">
    <property type="term" value="P:DNA repair"/>
    <property type="evidence" value="ECO:0007669"/>
    <property type="project" value="UniProtKB-KW"/>
</dbReference>
<dbReference type="EMBL" id="CANTUO010000001">
    <property type="protein sequence ID" value="CAI5757182.1"/>
    <property type="molecule type" value="Genomic_DNA"/>
</dbReference>
<dbReference type="InterPro" id="IPR009072">
    <property type="entry name" value="Histone-fold"/>
</dbReference>
<organism evidence="5 6">
    <name type="scientific">Candida verbasci</name>
    <dbReference type="NCBI Taxonomy" id="1227364"/>
    <lineage>
        <taxon>Eukaryota</taxon>
        <taxon>Fungi</taxon>
        <taxon>Dikarya</taxon>
        <taxon>Ascomycota</taxon>
        <taxon>Saccharomycotina</taxon>
        <taxon>Pichiomycetes</taxon>
        <taxon>Debaryomycetaceae</taxon>
        <taxon>Candida/Lodderomyces clade</taxon>
        <taxon>Candida</taxon>
    </lineage>
</organism>
<dbReference type="GO" id="GO:0003682">
    <property type="term" value="F:chromatin binding"/>
    <property type="evidence" value="ECO:0007669"/>
    <property type="project" value="TreeGrafter"/>
</dbReference>
<evidence type="ECO:0000256" key="4">
    <source>
        <dbReference type="ARBA" id="ARBA00023204"/>
    </source>
</evidence>
<protein>
    <recommendedName>
        <fullName evidence="7">MHF histone-fold complex subunit 1</fullName>
    </recommendedName>
</protein>
<dbReference type="GO" id="GO:0046982">
    <property type="term" value="F:protein heterodimerization activity"/>
    <property type="evidence" value="ECO:0007669"/>
    <property type="project" value="InterPro"/>
</dbReference>
<evidence type="ECO:0000256" key="2">
    <source>
        <dbReference type="ARBA" id="ARBA00022763"/>
    </source>
</evidence>
<dbReference type="InterPro" id="IPR029003">
    <property type="entry name" value="CENP-S/Mhf1"/>
</dbReference>
<dbReference type="AlphaFoldDB" id="A0A9W4TV56"/>
<evidence type="ECO:0000256" key="3">
    <source>
        <dbReference type="ARBA" id="ARBA00023125"/>
    </source>
</evidence>
<evidence type="ECO:0000313" key="6">
    <source>
        <dbReference type="Proteomes" id="UP001152885"/>
    </source>
</evidence>
<evidence type="ECO:0000313" key="5">
    <source>
        <dbReference type="EMBL" id="CAI5757182.1"/>
    </source>
</evidence>
<keyword evidence="6" id="KW-1185">Reference proteome</keyword>